<dbReference type="EMBL" id="BAAFGZ010000263">
    <property type="protein sequence ID" value="GAB0137270.1"/>
    <property type="molecule type" value="Genomic_DNA"/>
</dbReference>
<reference evidence="9" key="1">
    <citation type="submission" date="2024-06" db="EMBL/GenBank/DDBJ databases">
        <title>Draft Genome Sequences of Epichloe bromicola Strains Isolated from Elymus ciliaris.</title>
        <authorList>
            <consortium name="Epichloe bromicola genome sequencing consortium"/>
            <person name="Miura A."/>
            <person name="Imano S."/>
            <person name="Ashida A."/>
            <person name="Sato I."/>
            <person name="Chiba S."/>
            <person name="Tanaka A."/>
            <person name="Camagna M."/>
            <person name="Takemoto D."/>
        </authorList>
    </citation>
    <scope>NUCLEOTIDE SEQUENCE [LARGE SCALE GENOMIC DNA]</scope>
    <source>
        <strain evidence="9">DP</strain>
    </source>
</reference>
<dbReference type="Gene3D" id="3.90.1150.160">
    <property type="match status" value="1"/>
</dbReference>
<dbReference type="Gene3D" id="4.10.280.50">
    <property type="match status" value="1"/>
</dbReference>
<evidence type="ECO:0000256" key="7">
    <source>
        <dbReference type="RuleBase" id="RU361171"/>
    </source>
</evidence>
<dbReference type="InterPro" id="IPR015421">
    <property type="entry name" value="PyrdxlP-dep_Trfase_major"/>
</dbReference>
<dbReference type="InterPro" id="IPR015424">
    <property type="entry name" value="PyrdxlP-dep_Trfase"/>
</dbReference>
<sequence>MTGNHLARRRCTTATSCALVSERGHSKSVLPNAELFDEPMPVGTAYHLLREELIRDANPRFNLATFASTWMEPEATRLINESLAKNLVDPRAYPATTQIEQRCLNILASMYNLPRETNEDVIGVSTVGSSEAIMLAVLAMKERWAEQSTESGQNKTVRPNIIMSSAVHICWTKAARYFEVDIQHVPCSKSRYILDPGQAVDLVNEGTIGICCILGTTYTGEYEDVQAVNSLLSQRSLEVPIHVDAASGGFVAPFMTPNLEWDFRLENVTSINVSGHKYGLVYPGIGWGLWRSRAHLPRHLVFQLSYLGAIQESYTLNFTRGSSHVIAQYYQFVRLGKAGYHERLSAIVQVAERLTQALRELGFMILSKADGVRGIPIVAFRLKPSRKPKFDEFVLSEKLQRLGWLVPAYHMADGASGIKLLRVVCRVDFTQELCDLFVRHMRTTLEECIA</sequence>
<dbReference type="Pfam" id="PF00282">
    <property type="entry name" value="Pyridoxal_deC"/>
    <property type="match status" value="1"/>
</dbReference>
<name>A0ABQ0CV12_9HYPO</name>
<evidence type="ECO:0000313" key="8">
    <source>
        <dbReference type="EMBL" id="GAB0137270.1"/>
    </source>
</evidence>
<accession>A0ABQ0CV12</accession>
<proteinExistence type="inferred from homology"/>
<keyword evidence="4 6" id="KW-0663">Pyridoxal phosphate</keyword>
<keyword evidence="5 6" id="KW-0456">Lyase</keyword>
<gene>
    <name evidence="8" type="primary">g5543</name>
    <name evidence="8" type="ORF">EsDP_00005543</name>
</gene>
<keyword evidence="7" id="KW-0210">Decarboxylase</keyword>
<evidence type="ECO:0000256" key="5">
    <source>
        <dbReference type="ARBA" id="ARBA00023239"/>
    </source>
</evidence>
<dbReference type="InterPro" id="IPR002129">
    <property type="entry name" value="PyrdxlP-dep_de-COase"/>
</dbReference>
<evidence type="ECO:0000256" key="1">
    <source>
        <dbReference type="ARBA" id="ARBA00001933"/>
    </source>
</evidence>
<dbReference type="PANTHER" id="PTHR43321">
    <property type="entry name" value="GLUTAMATE DECARBOXYLASE"/>
    <property type="match status" value="1"/>
</dbReference>
<keyword evidence="9" id="KW-1185">Reference proteome</keyword>
<evidence type="ECO:0000313" key="9">
    <source>
        <dbReference type="Proteomes" id="UP001562357"/>
    </source>
</evidence>
<evidence type="ECO:0000256" key="6">
    <source>
        <dbReference type="RuleBase" id="RU000382"/>
    </source>
</evidence>
<comment type="cofactor">
    <cofactor evidence="1 6">
        <name>pyridoxal 5'-phosphate</name>
        <dbReference type="ChEBI" id="CHEBI:597326"/>
    </cofactor>
</comment>
<organism evidence="8 9">
    <name type="scientific">Epichloe bromicola</name>
    <dbReference type="NCBI Taxonomy" id="79588"/>
    <lineage>
        <taxon>Eukaryota</taxon>
        <taxon>Fungi</taxon>
        <taxon>Dikarya</taxon>
        <taxon>Ascomycota</taxon>
        <taxon>Pezizomycotina</taxon>
        <taxon>Sordariomycetes</taxon>
        <taxon>Hypocreomycetidae</taxon>
        <taxon>Hypocreales</taxon>
        <taxon>Clavicipitaceae</taxon>
        <taxon>Epichloe</taxon>
    </lineage>
</organism>
<dbReference type="InterPro" id="IPR010107">
    <property type="entry name" value="Glutamate_decarboxylase"/>
</dbReference>
<dbReference type="Proteomes" id="UP001562357">
    <property type="component" value="Unassembled WGS sequence"/>
</dbReference>
<evidence type="ECO:0000256" key="2">
    <source>
        <dbReference type="ARBA" id="ARBA00009533"/>
    </source>
</evidence>
<comment type="catalytic activity">
    <reaction evidence="7">
        <text>L-glutamate + H(+) = 4-aminobutanoate + CO2</text>
        <dbReference type="Rhea" id="RHEA:17785"/>
        <dbReference type="ChEBI" id="CHEBI:15378"/>
        <dbReference type="ChEBI" id="CHEBI:16526"/>
        <dbReference type="ChEBI" id="CHEBI:29985"/>
        <dbReference type="ChEBI" id="CHEBI:59888"/>
        <dbReference type="EC" id="4.1.1.15"/>
    </reaction>
</comment>
<dbReference type="NCBIfam" id="TIGR01788">
    <property type="entry name" value="Glu-decarb-GAD"/>
    <property type="match status" value="1"/>
</dbReference>
<evidence type="ECO:0000256" key="4">
    <source>
        <dbReference type="ARBA" id="ARBA00022898"/>
    </source>
</evidence>
<comment type="similarity">
    <text evidence="2 6">Belongs to the group II decarboxylase family.</text>
</comment>
<comment type="caution">
    <text evidence="8">The sequence shown here is derived from an EMBL/GenBank/DDBJ whole genome shotgun (WGS) entry which is preliminary data.</text>
</comment>
<dbReference type="SUPFAM" id="SSF53383">
    <property type="entry name" value="PLP-dependent transferases"/>
    <property type="match status" value="1"/>
</dbReference>
<dbReference type="Gene3D" id="3.40.640.10">
    <property type="entry name" value="Type I PLP-dependent aspartate aminotransferase-like (Major domain)"/>
    <property type="match status" value="1"/>
</dbReference>
<dbReference type="EC" id="4.1.1.15" evidence="3 7"/>
<dbReference type="PANTHER" id="PTHR43321:SF6">
    <property type="entry name" value="GLUTAMATE DECARBOXYLASE"/>
    <property type="match status" value="1"/>
</dbReference>
<evidence type="ECO:0000256" key="3">
    <source>
        <dbReference type="ARBA" id="ARBA00012421"/>
    </source>
</evidence>
<protein>
    <recommendedName>
        <fullName evidence="3 7">Glutamate decarboxylase</fullName>
        <ecNumber evidence="3 7">4.1.1.15</ecNumber>
    </recommendedName>
</protein>